<name>A0A5E6M8L0_9BACT</name>
<sequence length="350" mass="39933">MDERQRSKKNWSRFRKLCRTERRALLLAFFFLWLARISLRISSFSRIRAWLSRLPSLGRARFSPDRLCRLVETAGRRLPWATCLYRAIAGRLLLALFGWPSQLFLGVRLARGELQAHAWLVSEGRIVLGQQPEPFRPLLSIGAAGGGTRKAADSMPPNCLRSPAPPSVESLGWFLSRYTLPEGEPPLSSLGDPESFPWPELLRWWVRTGLFPLARHHLLRFGIAAPEPVRRTLDSLFARNALLQDLHELETLRLLRLFREEGIPAVGFKGPALARFLYGSPHLRCSTDLDLFLAPENLAKARTICREAGYRSSLDPIPTDLLVRGHTECGLLRRDRSLSFSLELHWAFLW</sequence>
<dbReference type="NCBIfam" id="NF033537">
    <property type="entry name" value="lasso_biosyn_B2"/>
    <property type="match status" value="1"/>
</dbReference>
<evidence type="ECO:0000313" key="2">
    <source>
        <dbReference type="EMBL" id="VVM04732.1"/>
    </source>
</evidence>
<proteinExistence type="predicted"/>
<reference evidence="2" key="1">
    <citation type="submission" date="2019-09" db="EMBL/GenBank/DDBJ databases">
        <authorList>
            <person name="Cremers G."/>
        </authorList>
    </citation>
    <scope>NUCLEOTIDE SEQUENCE [LARGE SCALE GENOMIC DNA]</scope>
    <source>
        <strain evidence="2">3B</strain>
    </source>
</reference>
<evidence type="ECO:0000259" key="1">
    <source>
        <dbReference type="Pfam" id="PF13471"/>
    </source>
</evidence>
<dbReference type="Pfam" id="PF13471">
    <property type="entry name" value="Transglut_core3"/>
    <property type="match status" value="1"/>
</dbReference>
<keyword evidence="3" id="KW-1185">Reference proteome</keyword>
<dbReference type="AlphaFoldDB" id="A0A5E6M8L0"/>
<accession>A0A5E6M8L0</accession>
<gene>
    <name evidence="2" type="ORF">MAMC_00199</name>
</gene>
<dbReference type="Proteomes" id="UP000381693">
    <property type="component" value="Unassembled WGS sequence"/>
</dbReference>
<feature type="domain" description="Microcin J25-processing protein McjB C-terminal" evidence="1">
    <location>
        <begin position="32"/>
        <end position="139"/>
    </location>
</feature>
<organism evidence="2 3">
    <name type="scientific">Methylacidimicrobium cyclopophantes</name>
    <dbReference type="NCBI Taxonomy" id="1041766"/>
    <lineage>
        <taxon>Bacteria</taxon>
        <taxon>Pseudomonadati</taxon>
        <taxon>Verrucomicrobiota</taxon>
        <taxon>Methylacidimicrobium</taxon>
    </lineage>
</organism>
<dbReference type="InterPro" id="IPR053521">
    <property type="entry name" value="McjB-like"/>
</dbReference>
<dbReference type="EMBL" id="CABFUZ020000036">
    <property type="protein sequence ID" value="VVM04732.1"/>
    <property type="molecule type" value="Genomic_DNA"/>
</dbReference>
<evidence type="ECO:0000313" key="3">
    <source>
        <dbReference type="Proteomes" id="UP000381693"/>
    </source>
</evidence>
<dbReference type="Pfam" id="PF14907">
    <property type="entry name" value="NTP_transf_5"/>
    <property type="match status" value="1"/>
</dbReference>
<comment type="caution">
    <text evidence="2">The sequence shown here is derived from an EMBL/GenBank/DDBJ whole genome shotgun (WGS) entry which is preliminary data.</text>
</comment>
<dbReference type="InterPro" id="IPR032708">
    <property type="entry name" value="McjB_C"/>
</dbReference>
<dbReference type="InterPro" id="IPR039498">
    <property type="entry name" value="NTP_transf_5"/>
</dbReference>
<protein>
    <recommendedName>
        <fullName evidence="1">Microcin J25-processing protein McjB C-terminal domain-containing protein</fullName>
    </recommendedName>
</protein>